<feature type="non-terminal residue" evidence="1">
    <location>
        <position position="55"/>
    </location>
</feature>
<name>A0A2P5A513_PARAD</name>
<protein>
    <submittedName>
        <fullName evidence="1">Uncharacterized protein</fullName>
    </submittedName>
</protein>
<evidence type="ECO:0000313" key="1">
    <source>
        <dbReference type="EMBL" id="PON31635.1"/>
    </source>
</evidence>
<feature type="non-terminal residue" evidence="1">
    <location>
        <position position="1"/>
    </location>
</feature>
<reference evidence="2" key="1">
    <citation type="submission" date="2016-06" db="EMBL/GenBank/DDBJ databases">
        <title>Parallel loss of symbiosis genes in relatives of nitrogen-fixing non-legume Parasponia.</title>
        <authorList>
            <person name="Van Velzen R."/>
            <person name="Holmer R."/>
            <person name="Bu F."/>
            <person name="Rutten L."/>
            <person name="Van Zeijl A."/>
            <person name="Liu W."/>
            <person name="Santuari L."/>
            <person name="Cao Q."/>
            <person name="Sharma T."/>
            <person name="Shen D."/>
            <person name="Roswanjaya Y."/>
            <person name="Wardhani T."/>
            <person name="Kalhor M.S."/>
            <person name="Jansen J."/>
            <person name="Van den Hoogen J."/>
            <person name="Gungor B."/>
            <person name="Hartog M."/>
            <person name="Hontelez J."/>
            <person name="Verver J."/>
            <person name="Yang W.-C."/>
            <person name="Schijlen E."/>
            <person name="Repin R."/>
            <person name="Schilthuizen M."/>
            <person name="Schranz E."/>
            <person name="Heidstra R."/>
            <person name="Miyata K."/>
            <person name="Fedorova E."/>
            <person name="Kohlen W."/>
            <person name="Bisseling T."/>
            <person name="Smit S."/>
            <person name="Geurts R."/>
        </authorList>
    </citation>
    <scope>NUCLEOTIDE SEQUENCE [LARGE SCALE GENOMIC DNA]</scope>
    <source>
        <strain evidence="2">cv. WU1-14</strain>
    </source>
</reference>
<dbReference type="OrthoDB" id="10417576at2759"/>
<organism evidence="1 2">
    <name type="scientific">Parasponia andersonii</name>
    <name type="common">Sponia andersonii</name>
    <dbReference type="NCBI Taxonomy" id="3476"/>
    <lineage>
        <taxon>Eukaryota</taxon>
        <taxon>Viridiplantae</taxon>
        <taxon>Streptophyta</taxon>
        <taxon>Embryophyta</taxon>
        <taxon>Tracheophyta</taxon>
        <taxon>Spermatophyta</taxon>
        <taxon>Magnoliopsida</taxon>
        <taxon>eudicotyledons</taxon>
        <taxon>Gunneridae</taxon>
        <taxon>Pentapetalae</taxon>
        <taxon>rosids</taxon>
        <taxon>fabids</taxon>
        <taxon>Rosales</taxon>
        <taxon>Cannabaceae</taxon>
        <taxon>Parasponia</taxon>
    </lineage>
</organism>
<accession>A0A2P5A513</accession>
<proteinExistence type="predicted"/>
<dbReference type="Proteomes" id="UP000237105">
    <property type="component" value="Unassembled WGS sequence"/>
</dbReference>
<comment type="caution">
    <text evidence="1">The sequence shown here is derived from an EMBL/GenBank/DDBJ whole genome shotgun (WGS) entry which is preliminary data.</text>
</comment>
<gene>
    <name evidence="1" type="ORF">PanWU01x14_368390</name>
</gene>
<dbReference type="AlphaFoldDB" id="A0A2P5A513"/>
<keyword evidence="2" id="KW-1185">Reference proteome</keyword>
<evidence type="ECO:0000313" key="2">
    <source>
        <dbReference type="Proteomes" id="UP000237105"/>
    </source>
</evidence>
<dbReference type="EMBL" id="JXTB01000969">
    <property type="protein sequence ID" value="PON31635.1"/>
    <property type="molecule type" value="Genomic_DNA"/>
</dbReference>
<sequence length="55" mass="6331">PFEIDSIDCLMRLEKEGGWRDVCFGAHASWHVTQALTEANSKGDGRIDEEEWKEH</sequence>